<name>A0A1B6IEN2_9HEMI</name>
<evidence type="ECO:0000313" key="1">
    <source>
        <dbReference type="EMBL" id="JAS85399.1"/>
    </source>
</evidence>
<protein>
    <submittedName>
        <fullName evidence="1">Uncharacterized protein</fullName>
    </submittedName>
</protein>
<dbReference type="AlphaFoldDB" id="A0A1B6IEN2"/>
<dbReference type="EMBL" id="GECU01022307">
    <property type="protein sequence ID" value="JAS85399.1"/>
    <property type="molecule type" value="Transcribed_RNA"/>
</dbReference>
<proteinExistence type="predicted"/>
<accession>A0A1B6IEN2</accession>
<organism evidence="1">
    <name type="scientific">Homalodisca liturata</name>
    <dbReference type="NCBI Taxonomy" id="320908"/>
    <lineage>
        <taxon>Eukaryota</taxon>
        <taxon>Metazoa</taxon>
        <taxon>Ecdysozoa</taxon>
        <taxon>Arthropoda</taxon>
        <taxon>Hexapoda</taxon>
        <taxon>Insecta</taxon>
        <taxon>Pterygota</taxon>
        <taxon>Neoptera</taxon>
        <taxon>Paraneoptera</taxon>
        <taxon>Hemiptera</taxon>
        <taxon>Auchenorrhyncha</taxon>
        <taxon>Membracoidea</taxon>
        <taxon>Cicadellidae</taxon>
        <taxon>Cicadellinae</taxon>
        <taxon>Proconiini</taxon>
        <taxon>Homalodisca</taxon>
    </lineage>
</organism>
<sequence length="228" mass="26932">MNKINCTENQPSTNGDSTGCNKMEYCPECLRKNKRSPVQRYQLTNDIYLIFCTDENECTYHEEFRGKALVNKVDVTSYGFPEELWLHVDIYPGDLPKIVYLCLYEYVINKYFSNTSWDRNTEELKNMIRVLSSMHGDESVHNWTSLSLETPLVMLREKVEELVSDLTPQYREEIKNGFAKINNYTFPDDFIKIIQDKDSILYKSVKSFKKRMKKEQRSKLEDPEDLLL</sequence>
<reference evidence="1" key="1">
    <citation type="submission" date="2015-11" db="EMBL/GenBank/DDBJ databases">
        <title>De novo transcriptome assembly of four potential Pierce s Disease insect vectors from Arizona vineyards.</title>
        <authorList>
            <person name="Tassone E.E."/>
        </authorList>
    </citation>
    <scope>NUCLEOTIDE SEQUENCE</scope>
</reference>
<gene>
    <name evidence="1" type="ORF">g.8535</name>
</gene>